<proteinExistence type="predicted"/>
<reference evidence="2 3" key="1">
    <citation type="journal article" date="2024" name="G3 (Bethesda)">
        <title>Genome assembly of Hibiscus sabdariffa L. provides insights into metabolisms of medicinal natural products.</title>
        <authorList>
            <person name="Kim T."/>
        </authorList>
    </citation>
    <scope>NUCLEOTIDE SEQUENCE [LARGE SCALE GENOMIC DNA]</scope>
    <source>
        <strain evidence="2">TK-2024</strain>
        <tissue evidence="2">Old leaves</tissue>
    </source>
</reference>
<dbReference type="EMBL" id="JBBPBM010000016">
    <property type="protein sequence ID" value="KAK8557555.1"/>
    <property type="molecule type" value="Genomic_DNA"/>
</dbReference>
<comment type="caution">
    <text evidence="2">The sequence shown here is derived from an EMBL/GenBank/DDBJ whole genome shotgun (WGS) entry which is preliminary data.</text>
</comment>
<sequence>MTSGLNLKAASFRALTVSLCPRPLTFQDIIDITVHYHPILRDLPNFSIRKKKQPNPTEKSKGIKLQTNRKDTDNQQGNEFSRPFKLETQRLHTTSVHSRDTRKCVPKATLRAAVATMRKPNTHQKTNRIKNSEV</sequence>
<evidence type="ECO:0000313" key="2">
    <source>
        <dbReference type="EMBL" id="KAK8557555.1"/>
    </source>
</evidence>
<evidence type="ECO:0000313" key="3">
    <source>
        <dbReference type="Proteomes" id="UP001472677"/>
    </source>
</evidence>
<dbReference type="Proteomes" id="UP001472677">
    <property type="component" value="Unassembled WGS sequence"/>
</dbReference>
<gene>
    <name evidence="2" type="ORF">V6N12_009785</name>
</gene>
<name>A0ABR2EBS2_9ROSI</name>
<keyword evidence="3" id="KW-1185">Reference proteome</keyword>
<accession>A0ABR2EBS2</accession>
<feature type="region of interest" description="Disordered" evidence="1">
    <location>
        <begin position="46"/>
        <end position="82"/>
    </location>
</feature>
<evidence type="ECO:0000256" key="1">
    <source>
        <dbReference type="SAM" id="MobiDB-lite"/>
    </source>
</evidence>
<protein>
    <submittedName>
        <fullName evidence="2">Uncharacterized protein</fullName>
    </submittedName>
</protein>
<organism evidence="2 3">
    <name type="scientific">Hibiscus sabdariffa</name>
    <name type="common">roselle</name>
    <dbReference type="NCBI Taxonomy" id="183260"/>
    <lineage>
        <taxon>Eukaryota</taxon>
        <taxon>Viridiplantae</taxon>
        <taxon>Streptophyta</taxon>
        <taxon>Embryophyta</taxon>
        <taxon>Tracheophyta</taxon>
        <taxon>Spermatophyta</taxon>
        <taxon>Magnoliopsida</taxon>
        <taxon>eudicotyledons</taxon>
        <taxon>Gunneridae</taxon>
        <taxon>Pentapetalae</taxon>
        <taxon>rosids</taxon>
        <taxon>malvids</taxon>
        <taxon>Malvales</taxon>
        <taxon>Malvaceae</taxon>
        <taxon>Malvoideae</taxon>
        <taxon>Hibiscus</taxon>
    </lineage>
</organism>